<comment type="caution">
    <text evidence="1">The sequence shown here is derived from an EMBL/GenBank/DDBJ whole genome shotgun (WGS) entry which is preliminary data.</text>
</comment>
<proteinExistence type="predicted"/>
<sequence length="77" mass="9292">MLEFCKFCGWLAVWGRRGEESHASKEQQVLYRQRTMIPATRTYHLNLQGEVQRIYFRFLEERGLTQNFIAVREEPKL</sequence>
<keyword evidence="2" id="KW-1185">Reference proteome</keyword>
<dbReference type="AlphaFoldDB" id="A0A151M0P0"/>
<dbReference type="EMBL" id="AKHW03006853">
    <property type="protein sequence ID" value="KYO18052.1"/>
    <property type="molecule type" value="Genomic_DNA"/>
</dbReference>
<dbReference type="Proteomes" id="UP000050525">
    <property type="component" value="Unassembled WGS sequence"/>
</dbReference>
<name>A0A151M0P0_ALLMI</name>
<organism evidence="1 2">
    <name type="scientific">Alligator mississippiensis</name>
    <name type="common">American alligator</name>
    <dbReference type="NCBI Taxonomy" id="8496"/>
    <lineage>
        <taxon>Eukaryota</taxon>
        <taxon>Metazoa</taxon>
        <taxon>Chordata</taxon>
        <taxon>Craniata</taxon>
        <taxon>Vertebrata</taxon>
        <taxon>Euteleostomi</taxon>
        <taxon>Archelosauria</taxon>
        <taxon>Archosauria</taxon>
        <taxon>Crocodylia</taxon>
        <taxon>Alligatoridae</taxon>
        <taxon>Alligatorinae</taxon>
        <taxon>Alligator</taxon>
    </lineage>
</organism>
<gene>
    <name evidence="1" type="ORF">Y1Q_0011650</name>
</gene>
<protein>
    <submittedName>
        <fullName evidence="1">Uncharacterized protein</fullName>
    </submittedName>
</protein>
<accession>A0A151M0P0</accession>
<evidence type="ECO:0000313" key="2">
    <source>
        <dbReference type="Proteomes" id="UP000050525"/>
    </source>
</evidence>
<evidence type="ECO:0000313" key="1">
    <source>
        <dbReference type="EMBL" id="KYO18052.1"/>
    </source>
</evidence>
<reference evidence="1 2" key="1">
    <citation type="journal article" date="2012" name="Genome Biol.">
        <title>Sequencing three crocodilian genomes to illuminate the evolution of archosaurs and amniotes.</title>
        <authorList>
            <person name="St John J.A."/>
            <person name="Braun E.L."/>
            <person name="Isberg S.R."/>
            <person name="Miles L.G."/>
            <person name="Chong A.Y."/>
            <person name="Gongora J."/>
            <person name="Dalzell P."/>
            <person name="Moran C."/>
            <person name="Bed'hom B."/>
            <person name="Abzhanov A."/>
            <person name="Burgess S.C."/>
            <person name="Cooksey A.M."/>
            <person name="Castoe T.A."/>
            <person name="Crawford N.G."/>
            <person name="Densmore L.D."/>
            <person name="Drew J.C."/>
            <person name="Edwards S.V."/>
            <person name="Faircloth B.C."/>
            <person name="Fujita M.K."/>
            <person name="Greenwold M.J."/>
            <person name="Hoffmann F.G."/>
            <person name="Howard J.M."/>
            <person name="Iguchi T."/>
            <person name="Janes D.E."/>
            <person name="Khan S.Y."/>
            <person name="Kohno S."/>
            <person name="de Koning A.J."/>
            <person name="Lance S.L."/>
            <person name="McCarthy F.M."/>
            <person name="McCormack J.E."/>
            <person name="Merchant M.E."/>
            <person name="Peterson D.G."/>
            <person name="Pollock D.D."/>
            <person name="Pourmand N."/>
            <person name="Raney B.J."/>
            <person name="Roessler K.A."/>
            <person name="Sanford J.R."/>
            <person name="Sawyer R.H."/>
            <person name="Schmidt C.J."/>
            <person name="Triplett E.W."/>
            <person name="Tuberville T.D."/>
            <person name="Venegas-Anaya M."/>
            <person name="Howard J.T."/>
            <person name="Jarvis E.D."/>
            <person name="Guillette L.J.Jr."/>
            <person name="Glenn T.C."/>
            <person name="Green R.E."/>
            <person name="Ray D.A."/>
        </authorList>
    </citation>
    <scope>NUCLEOTIDE SEQUENCE [LARGE SCALE GENOMIC DNA]</scope>
    <source>
        <strain evidence="1">KSC_2009_1</strain>
    </source>
</reference>